<name>A0A1B1V3G6_9DIPT</name>
<evidence type="ECO:0000256" key="2">
    <source>
        <dbReference type="ARBA" id="ARBA00022525"/>
    </source>
</evidence>
<dbReference type="SUPFAM" id="SSF57059">
    <property type="entry name" value="omega toxin-like"/>
    <property type="match status" value="1"/>
</dbReference>
<dbReference type="InterPro" id="IPR011696">
    <property type="entry name" value="Huwentoxin-1"/>
</dbReference>
<dbReference type="AlphaFoldDB" id="A0A1B1V3G6"/>
<protein>
    <submittedName>
        <fullName evidence="5">LolToxB</fullName>
    </submittedName>
</protein>
<evidence type="ECO:0000256" key="1">
    <source>
        <dbReference type="ARBA" id="ARBA00004613"/>
    </source>
</evidence>
<evidence type="ECO:0000256" key="3">
    <source>
        <dbReference type="ARBA" id="ARBA00023157"/>
    </source>
</evidence>
<accession>A0A1B1V3G6</accession>
<feature type="signal peptide" evidence="4">
    <location>
        <begin position="1"/>
        <end position="18"/>
    </location>
</feature>
<dbReference type="GO" id="GO:0005576">
    <property type="term" value="C:extracellular region"/>
    <property type="evidence" value="ECO:0007669"/>
    <property type="project" value="UniProtKB-SubCell"/>
</dbReference>
<sequence>MDPKYLLILCLLIAAVAASPSSLPDDHSGSLMRTKRAVVRKEGCRYMFGGCGETEDCCAHLACHSWKYCAWDWTL</sequence>
<dbReference type="EMBL" id="KX011372">
    <property type="protein sequence ID" value="ANW11451.1"/>
    <property type="molecule type" value="mRNA"/>
</dbReference>
<keyword evidence="2" id="KW-0964">Secreted</keyword>
<comment type="subcellular location">
    <subcellularLocation>
        <location evidence="1">Secreted</location>
    </subcellularLocation>
</comment>
<feature type="chain" id="PRO_5008531076" evidence="4">
    <location>
        <begin position="19"/>
        <end position="75"/>
    </location>
</feature>
<dbReference type="GO" id="GO:0008200">
    <property type="term" value="F:ion channel inhibitor activity"/>
    <property type="evidence" value="ECO:0007669"/>
    <property type="project" value="InterPro"/>
</dbReference>
<proteinExistence type="evidence at transcript level"/>
<organism evidence="5">
    <name type="scientific">Bichromomyia olmeca</name>
    <dbReference type="NCBI Taxonomy" id="715919"/>
    <lineage>
        <taxon>Eukaryota</taxon>
        <taxon>Metazoa</taxon>
        <taxon>Ecdysozoa</taxon>
        <taxon>Arthropoda</taxon>
        <taxon>Hexapoda</taxon>
        <taxon>Insecta</taxon>
        <taxon>Pterygota</taxon>
        <taxon>Neoptera</taxon>
        <taxon>Endopterygota</taxon>
        <taxon>Diptera</taxon>
        <taxon>Nematocera</taxon>
        <taxon>Psychodoidea</taxon>
        <taxon>Psychodidae</taxon>
        <taxon>Bichromomyia</taxon>
    </lineage>
</organism>
<reference evidence="5" key="1">
    <citation type="journal article" date="2016" name="PLoS Negl. Trop. Dis.">
        <title>Molecular Diversity between Salivary Proteins from New World and Old World Sand Flies with Emphasis on Bichromomyia olmeca, the Sand Fly Vector of Leishmania mexicana in Mesoamerica.</title>
        <authorList>
            <person name="Abdeladhim M."/>
            <person name="V Coutinho-Abreu I."/>
            <person name="Townsend S."/>
            <person name="Pasos-Pinto S."/>
            <person name="Sanchez L."/>
            <person name="Rasouli M."/>
            <person name="B Guimaraes-Costa A."/>
            <person name="Aslan H."/>
            <person name="Francischetti I.M."/>
            <person name="Oliveira F."/>
            <person name="Becker I."/>
            <person name="Kamhawi S."/>
            <person name="Ribeiro J.M."/>
            <person name="Jochim R.C."/>
            <person name="Valenzuela J.G."/>
        </authorList>
    </citation>
    <scope>NUCLEOTIDE SEQUENCE</scope>
    <source>
        <tissue evidence="5">Salivary gland</tissue>
    </source>
</reference>
<evidence type="ECO:0000313" key="5">
    <source>
        <dbReference type="EMBL" id="ANW11451.1"/>
    </source>
</evidence>
<evidence type="ECO:0000256" key="4">
    <source>
        <dbReference type="SAM" id="SignalP"/>
    </source>
</evidence>
<keyword evidence="3" id="KW-1015">Disulfide bond</keyword>
<keyword evidence="4" id="KW-0732">Signal</keyword>
<dbReference type="Pfam" id="PF07740">
    <property type="entry name" value="Toxin_12"/>
    <property type="match status" value="1"/>
</dbReference>